<accession>A0A5C3KMX9</accession>
<gene>
    <name evidence="1" type="ORF">FA15DRAFT_715752</name>
</gene>
<dbReference type="EMBL" id="ML210257">
    <property type="protein sequence ID" value="TFK21809.1"/>
    <property type="molecule type" value="Genomic_DNA"/>
</dbReference>
<evidence type="ECO:0000313" key="2">
    <source>
        <dbReference type="Proteomes" id="UP000307440"/>
    </source>
</evidence>
<dbReference type="Proteomes" id="UP000307440">
    <property type="component" value="Unassembled WGS sequence"/>
</dbReference>
<organism evidence="1 2">
    <name type="scientific">Coprinopsis marcescibilis</name>
    <name type="common">Agaric fungus</name>
    <name type="synonym">Psathyrella marcescibilis</name>
    <dbReference type="NCBI Taxonomy" id="230819"/>
    <lineage>
        <taxon>Eukaryota</taxon>
        <taxon>Fungi</taxon>
        <taxon>Dikarya</taxon>
        <taxon>Basidiomycota</taxon>
        <taxon>Agaricomycotina</taxon>
        <taxon>Agaricomycetes</taxon>
        <taxon>Agaricomycetidae</taxon>
        <taxon>Agaricales</taxon>
        <taxon>Agaricineae</taxon>
        <taxon>Psathyrellaceae</taxon>
        <taxon>Coprinopsis</taxon>
    </lineage>
</organism>
<evidence type="ECO:0000313" key="1">
    <source>
        <dbReference type="EMBL" id="TFK21809.1"/>
    </source>
</evidence>
<feature type="non-terminal residue" evidence="1">
    <location>
        <position position="54"/>
    </location>
</feature>
<sequence length="54" mass="6508">MASVPTETIRERENRTKRWIDAYRKGFNAHEARAEVLKFSSWRYASHRRVSEQV</sequence>
<dbReference type="AlphaFoldDB" id="A0A5C3KMX9"/>
<dbReference type="OrthoDB" id="2449121at2759"/>
<name>A0A5C3KMX9_COPMA</name>
<keyword evidence="2" id="KW-1185">Reference proteome</keyword>
<protein>
    <submittedName>
        <fullName evidence="1">Uncharacterized protein</fullName>
    </submittedName>
</protein>
<proteinExistence type="predicted"/>
<reference evidence="1 2" key="1">
    <citation type="journal article" date="2019" name="Nat. Ecol. Evol.">
        <title>Megaphylogeny resolves global patterns of mushroom evolution.</title>
        <authorList>
            <person name="Varga T."/>
            <person name="Krizsan K."/>
            <person name="Foldi C."/>
            <person name="Dima B."/>
            <person name="Sanchez-Garcia M."/>
            <person name="Sanchez-Ramirez S."/>
            <person name="Szollosi G.J."/>
            <person name="Szarkandi J.G."/>
            <person name="Papp V."/>
            <person name="Albert L."/>
            <person name="Andreopoulos W."/>
            <person name="Angelini C."/>
            <person name="Antonin V."/>
            <person name="Barry K.W."/>
            <person name="Bougher N.L."/>
            <person name="Buchanan P."/>
            <person name="Buyck B."/>
            <person name="Bense V."/>
            <person name="Catcheside P."/>
            <person name="Chovatia M."/>
            <person name="Cooper J."/>
            <person name="Damon W."/>
            <person name="Desjardin D."/>
            <person name="Finy P."/>
            <person name="Geml J."/>
            <person name="Haridas S."/>
            <person name="Hughes K."/>
            <person name="Justo A."/>
            <person name="Karasinski D."/>
            <person name="Kautmanova I."/>
            <person name="Kiss B."/>
            <person name="Kocsube S."/>
            <person name="Kotiranta H."/>
            <person name="LaButti K.M."/>
            <person name="Lechner B.E."/>
            <person name="Liimatainen K."/>
            <person name="Lipzen A."/>
            <person name="Lukacs Z."/>
            <person name="Mihaltcheva S."/>
            <person name="Morgado L.N."/>
            <person name="Niskanen T."/>
            <person name="Noordeloos M.E."/>
            <person name="Ohm R.A."/>
            <person name="Ortiz-Santana B."/>
            <person name="Ovrebo C."/>
            <person name="Racz N."/>
            <person name="Riley R."/>
            <person name="Savchenko A."/>
            <person name="Shiryaev A."/>
            <person name="Soop K."/>
            <person name="Spirin V."/>
            <person name="Szebenyi C."/>
            <person name="Tomsovsky M."/>
            <person name="Tulloss R.E."/>
            <person name="Uehling J."/>
            <person name="Grigoriev I.V."/>
            <person name="Vagvolgyi C."/>
            <person name="Papp T."/>
            <person name="Martin F.M."/>
            <person name="Miettinen O."/>
            <person name="Hibbett D.S."/>
            <person name="Nagy L.G."/>
        </authorList>
    </citation>
    <scope>NUCLEOTIDE SEQUENCE [LARGE SCALE GENOMIC DNA]</scope>
    <source>
        <strain evidence="1 2">CBS 121175</strain>
    </source>
</reference>